<dbReference type="Proteomes" id="UP000325315">
    <property type="component" value="Unassembled WGS sequence"/>
</dbReference>
<gene>
    <name evidence="1" type="ORF">EPI10_025705</name>
</gene>
<sequence length="88" mass="10166">MPGPIVICLELDILKIFEDRYIAIKETSLFGLKRGNAAFQLSTILSFINIESLDWFIGRNKSSGRKRIRIINLRDLKLICKALDEDKR</sequence>
<dbReference type="AlphaFoldDB" id="A0A5B6W2T8"/>
<reference evidence="2" key="1">
    <citation type="journal article" date="2019" name="Plant Biotechnol. J.">
        <title>Genome sequencing of the Australian wild diploid species Gossypium australe highlights disease resistance and delayed gland morphogenesis.</title>
        <authorList>
            <person name="Cai Y."/>
            <person name="Cai X."/>
            <person name="Wang Q."/>
            <person name="Wang P."/>
            <person name="Zhang Y."/>
            <person name="Cai C."/>
            <person name="Xu Y."/>
            <person name="Wang K."/>
            <person name="Zhou Z."/>
            <person name="Wang C."/>
            <person name="Geng S."/>
            <person name="Li B."/>
            <person name="Dong Q."/>
            <person name="Hou Y."/>
            <person name="Wang H."/>
            <person name="Ai P."/>
            <person name="Liu Z."/>
            <person name="Yi F."/>
            <person name="Sun M."/>
            <person name="An G."/>
            <person name="Cheng J."/>
            <person name="Zhang Y."/>
            <person name="Shi Q."/>
            <person name="Xie Y."/>
            <person name="Shi X."/>
            <person name="Chang Y."/>
            <person name="Huang F."/>
            <person name="Chen Y."/>
            <person name="Hong S."/>
            <person name="Mi L."/>
            <person name="Sun Q."/>
            <person name="Zhang L."/>
            <person name="Zhou B."/>
            <person name="Peng R."/>
            <person name="Zhang X."/>
            <person name="Liu F."/>
        </authorList>
    </citation>
    <scope>NUCLEOTIDE SEQUENCE [LARGE SCALE GENOMIC DNA]</scope>
    <source>
        <strain evidence="2">cv. PA1801</strain>
    </source>
</reference>
<keyword evidence="2" id="KW-1185">Reference proteome</keyword>
<name>A0A5B6W2T8_9ROSI</name>
<dbReference type="EMBL" id="SMMG02000005">
    <property type="protein sequence ID" value="KAA3475534.1"/>
    <property type="molecule type" value="Genomic_DNA"/>
</dbReference>
<organism evidence="1 2">
    <name type="scientific">Gossypium australe</name>
    <dbReference type="NCBI Taxonomy" id="47621"/>
    <lineage>
        <taxon>Eukaryota</taxon>
        <taxon>Viridiplantae</taxon>
        <taxon>Streptophyta</taxon>
        <taxon>Embryophyta</taxon>
        <taxon>Tracheophyta</taxon>
        <taxon>Spermatophyta</taxon>
        <taxon>Magnoliopsida</taxon>
        <taxon>eudicotyledons</taxon>
        <taxon>Gunneridae</taxon>
        <taxon>Pentapetalae</taxon>
        <taxon>rosids</taxon>
        <taxon>malvids</taxon>
        <taxon>Malvales</taxon>
        <taxon>Malvaceae</taxon>
        <taxon>Malvoideae</taxon>
        <taxon>Gossypium</taxon>
    </lineage>
</organism>
<proteinExistence type="predicted"/>
<accession>A0A5B6W2T8</accession>
<protein>
    <submittedName>
        <fullName evidence="1">Uncharacterized protein</fullName>
    </submittedName>
</protein>
<evidence type="ECO:0000313" key="2">
    <source>
        <dbReference type="Proteomes" id="UP000325315"/>
    </source>
</evidence>
<evidence type="ECO:0000313" key="1">
    <source>
        <dbReference type="EMBL" id="KAA3475534.1"/>
    </source>
</evidence>
<comment type="caution">
    <text evidence="1">The sequence shown here is derived from an EMBL/GenBank/DDBJ whole genome shotgun (WGS) entry which is preliminary data.</text>
</comment>